<protein>
    <submittedName>
        <fullName evidence="4">Putative C2H2 and C2HC zinc fingers superfamily protein</fullName>
    </submittedName>
</protein>
<dbReference type="PANTHER" id="PTHR46353:SF5">
    <property type="entry name" value="ZINC FINGER PROTEIN 5"/>
    <property type="match status" value="1"/>
</dbReference>
<dbReference type="InterPro" id="IPR036236">
    <property type="entry name" value="Znf_C2H2_sf"/>
</dbReference>
<proteinExistence type="predicted"/>
<keyword evidence="1" id="KW-0479">Metal-binding</keyword>
<dbReference type="Proteomes" id="UP000593562">
    <property type="component" value="Unassembled WGS sequence"/>
</dbReference>
<dbReference type="GO" id="GO:0003700">
    <property type="term" value="F:DNA-binding transcription factor activity"/>
    <property type="evidence" value="ECO:0007669"/>
    <property type="project" value="TreeGrafter"/>
</dbReference>
<accession>A0A7J7DK04</accession>
<dbReference type="InterPro" id="IPR044299">
    <property type="entry name" value="GIS3/ZFP5/ZFP6"/>
</dbReference>
<dbReference type="Gene3D" id="3.30.160.60">
    <property type="entry name" value="Classic Zinc Finger"/>
    <property type="match status" value="1"/>
</dbReference>
<dbReference type="PROSITE" id="PS50157">
    <property type="entry name" value="ZINC_FINGER_C2H2_2"/>
    <property type="match status" value="1"/>
</dbReference>
<evidence type="ECO:0000313" key="4">
    <source>
        <dbReference type="EMBL" id="KAF5746643.1"/>
    </source>
</evidence>
<dbReference type="EMBL" id="JAAARO010000006">
    <property type="protein sequence ID" value="KAF5746643.1"/>
    <property type="molecule type" value="Genomic_DNA"/>
</dbReference>
<evidence type="ECO:0000256" key="1">
    <source>
        <dbReference type="PROSITE-ProRule" id="PRU00042"/>
    </source>
</evidence>
<evidence type="ECO:0000259" key="3">
    <source>
        <dbReference type="PROSITE" id="PS50157"/>
    </source>
</evidence>
<dbReference type="PANTHER" id="PTHR46353">
    <property type="entry name" value="ZINC FINGER PROTEIN 5"/>
    <property type="match status" value="1"/>
</dbReference>
<dbReference type="InterPro" id="IPR013087">
    <property type="entry name" value="Znf_C2H2_type"/>
</dbReference>
<name>A0A7J7DK04_TRIWF</name>
<keyword evidence="1" id="KW-0863">Zinc-finger</keyword>
<feature type="region of interest" description="Disordered" evidence="2">
    <location>
        <begin position="27"/>
        <end position="56"/>
    </location>
</feature>
<dbReference type="GO" id="GO:0010090">
    <property type="term" value="P:trichome morphogenesis"/>
    <property type="evidence" value="ECO:0007669"/>
    <property type="project" value="InterPro"/>
</dbReference>
<keyword evidence="1" id="KW-0862">Zinc</keyword>
<sequence length="230" mass="26512">MDKDAYYSSVVDQKKLKLFGFELNYPSNNTGEGDHESVNSSTSSISPTREDNNKKKPLKDDDVVLVVVDNKKFECQYCFKEFANSQALGGHQNAHKKERMKKKRSQRLQARKASINYYLQPFNNYYGFSTTPWYYDPSCYSNSSDLFTFHEDQSPQISFRQFDHHSDFRVNGSKRCAQRRESGAFTLTQADERLKDQEMITRPVIVKAASKESCKSLDLQLGLSLQSNFS</sequence>
<dbReference type="FunCoup" id="A0A7J7DK04">
    <property type="interactions" value="2"/>
</dbReference>
<keyword evidence="5" id="KW-1185">Reference proteome</keyword>
<dbReference type="OrthoDB" id="1939583at2759"/>
<gene>
    <name evidence="4" type="ORF">HS088_TW06G00814</name>
</gene>
<evidence type="ECO:0000313" key="5">
    <source>
        <dbReference type="Proteomes" id="UP000593562"/>
    </source>
</evidence>
<dbReference type="GO" id="GO:0009736">
    <property type="term" value="P:cytokinin-activated signaling pathway"/>
    <property type="evidence" value="ECO:0007669"/>
    <property type="project" value="TreeGrafter"/>
</dbReference>
<feature type="domain" description="C2H2-type" evidence="3">
    <location>
        <begin position="73"/>
        <end position="100"/>
    </location>
</feature>
<dbReference type="GO" id="GO:0000976">
    <property type="term" value="F:transcription cis-regulatory region binding"/>
    <property type="evidence" value="ECO:0007669"/>
    <property type="project" value="TreeGrafter"/>
</dbReference>
<organism evidence="4 5">
    <name type="scientific">Tripterygium wilfordii</name>
    <name type="common">Thunder God vine</name>
    <dbReference type="NCBI Taxonomy" id="458696"/>
    <lineage>
        <taxon>Eukaryota</taxon>
        <taxon>Viridiplantae</taxon>
        <taxon>Streptophyta</taxon>
        <taxon>Embryophyta</taxon>
        <taxon>Tracheophyta</taxon>
        <taxon>Spermatophyta</taxon>
        <taxon>Magnoliopsida</taxon>
        <taxon>eudicotyledons</taxon>
        <taxon>Gunneridae</taxon>
        <taxon>Pentapetalae</taxon>
        <taxon>rosids</taxon>
        <taxon>fabids</taxon>
        <taxon>Celastrales</taxon>
        <taxon>Celastraceae</taxon>
        <taxon>Tripterygium</taxon>
    </lineage>
</organism>
<dbReference type="AlphaFoldDB" id="A0A7J7DK04"/>
<dbReference type="GO" id="GO:0008270">
    <property type="term" value="F:zinc ion binding"/>
    <property type="evidence" value="ECO:0007669"/>
    <property type="project" value="UniProtKB-KW"/>
</dbReference>
<dbReference type="PROSITE" id="PS00028">
    <property type="entry name" value="ZINC_FINGER_C2H2_1"/>
    <property type="match status" value="1"/>
</dbReference>
<dbReference type="InParanoid" id="A0A7J7DK04"/>
<dbReference type="GO" id="GO:0009740">
    <property type="term" value="P:gibberellic acid mediated signaling pathway"/>
    <property type="evidence" value="ECO:0007669"/>
    <property type="project" value="TreeGrafter"/>
</dbReference>
<reference evidence="4 5" key="1">
    <citation type="journal article" date="2020" name="Nat. Commun.">
        <title>Genome of Tripterygium wilfordii and identification of cytochrome P450 involved in triptolide biosynthesis.</title>
        <authorList>
            <person name="Tu L."/>
            <person name="Su P."/>
            <person name="Zhang Z."/>
            <person name="Gao L."/>
            <person name="Wang J."/>
            <person name="Hu T."/>
            <person name="Zhou J."/>
            <person name="Zhang Y."/>
            <person name="Zhao Y."/>
            <person name="Liu Y."/>
            <person name="Song Y."/>
            <person name="Tong Y."/>
            <person name="Lu Y."/>
            <person name="Yang J."/>
            <person name="Xu C."/>
            <person name="Jia M."/>
            <person name="Peters R.J."/>
            <person name="Huang L."/>
            <person name="Gao W."/>
        </authorList>
    </citation>
    <scope>NUCLEOTIDE SEQUENCE [LARGE SCALE GENOMIC DNA]</scope>
    <source>
        <strain evidence="5">cv. XIE 37</strain>
        <tissue evidence="4">Leaf</tissue>
    </source>
</reference>
<evidence type="ECO:0000256" key="2">
    <source>
        <dbReference type="SAM" id="MobiDB-lite"/>
    </source>
</evidence>
<comment type="caution">
    <text evidence="4">The sequence shown here is derived from an EMBL/GenBank/DDBJ whole genome shotgun (WGS) entry which is preliminary data.</text>
</comment>
<dbReference type="SUPFAM" id="SSF57667">
    <property type="entry name" value="beta-beta-alpha zinc fingers"/>
    <property type="match status" value="1"/>
</dbReference>
<dbReference type="GO" id="GO:0005634">
    <property type="term" value="C:nucleus"/>
    <property type="evidence" value="ECO:0007669"/>
    <property type="project" value="TreeGrafter"/>
</dbReference>